<name>A0ABX0DC22_9MICC</name>
<feature type="compositionally biased region" description="Low complexity" evidence="1">
    <location>
        <begin position="100"/>
        <end position="110"/>
    </location>
</feature>
<accession>A0ABX0DC22</accession>
<feature type="region of interest" description="Disordered" evidence="1">
    <location>
        <begin position="39"/>
        <end position="73"/>
    </location>
</feature>
<sequence>VIAVGKIDSMLAKAVENIPALMPVAVAAGTARFARDPSEYATAAAGPAAAGRSAGAGTTLASRGTGGAASAGTGLANAGTGLANAGTSIATTRTGLANEGTGDAASSGTTGTVGVGAGPRYGRGVQLHLVFSHAEQAQDEQEEQR</sequence>
<reference evidence="2 3" key="1">
    <citation type="submission" date="2020-02" db="EMBL/GenBank/DDBJ databases">
        <title>Genome sequence of the type strain DSM 27180 of Arthrobacter silviterrae.</title>
        <authorList>
            <person name="Gao J."/>
            <person name="Sun J."/>
        </authorList>
    </citation>
    <scope>NUCLEOTIDE SEQUENCE [LARGE SCALE GENOMIC DNA]</scope>
    <source>
        <strain evidence="2 3">DSM 27180</strain>
    </source>
</reference>
<protein>
    <submittedName>
        <fullName evidence="2">Uncharacterized protein</fullName>
    </submittedName>
</protein>
<feature type="region of interest" description="Disordered" evidence="1">
    <location>
        <begin position="94"/>
        <end position="119"/>
    </location>
</feature>
<evidence type="ECO:0000313" key="3">
    <source>
        <dbReference type="Proteomes" id="UP000479226"/>
    </source>
</evidence>
<evidence type="ECO:0000313" key="2">
    <source>
        <dbReference type="EMBL" id="NGN82960.1"/>
    </source>
</evidence>
<comment type="caution">
    <text evidence="2">The sequence shown here is derived from an EMBL/GenBank/DDBJ whole genome shotgun (WGS) entry which is preliminary data.</text>
</comment>
<gene>
    <name evidence="2" type="ORF">G6N77_05710</name>
</gene>
<organism evidence="2 3">
    <name type="scientific">Arthrobacter silviterrae</name>
    <dbReference type="NCBI Taxonomy" id="2026658"/>
    <lineage>
        <taxon>Bacteria</taxon>
        <taxon>Bacillati</taxon>
        <taxon>Actinomycetota</taxon>
        <taxon>Actinomycetes</taxon>
        <taxon>Micrococcales</taxon>
        <taxon>Micrococcaceae</taxon>
        <taxon>Arthrobacter</taxon>
    </lineage>
</organism>
<feature type="compositionally biased region" description="Low complexity" evidence="1">
    <location>
        <begin position="41"/>
        <end position="63"/>
    </location>
</feature>
<keyword evidence="3" id="KW-1185">Reference proteome</keyword>
<proteinExistence type="predicted"/>
<dbReference type="Proteomes" id="UP000479226">
    <property type="component" value="Unassembled WGS sequence"/>
</dbReference>
<evidence type="ECO:0000256" key="1">
    <source>
        <dbReference type="SAM" id="MobiDB-lite"/>
    </source>
</evidence>
<feature type="non-terminal residue" evidence="2">
    <location>
        <position position="1"/>
    </location>
</feature>
<dbReference type="EMBL" id="JAAKZI010000006">
    <property type="protein sequence ID" value="NGN82960.1"/>
    <property type="molecule type" value="Genomic_DNA"/>
</dbReference>